<keyword evidence="1" id="KW-0472">Membrane</keyword>
<keyword evidence="1" id="KW-1133">Transmembrane helix</keyword>
<evidence type="ECO:0000256" key="1">
    <source>
        <dbReference type="SAM" id="Phobius"/>
    </source>
</evidence>
<evidence type="ECO:0008006" key="4">
    <source>
        <dbReference type="Google" id="ProtNLM"/>
    </source>
</evidence>
<sequence>MKKENILLPTSIIILGGCLILSAWVVSDGLKSQEHLEISKYHYSNKSTNDF</sequence>
<proteinExistence type="predicted"/>
<protein>
    <recommendedName>
        <fullName evidence="4">Lipoprotein</fullName>
    </recommendedName>
</protein>
<accession>A0ABR8T6N8</accession>
<evidence type="ECO:0000313" key="2">
    <source>
        <dbReference type="EMBL" id="MBD7971397.1"/>
    </source>
</evidence>
<keyword evidence="3" id="KW-1185">Reference proteome</keyword>
<evidence type="ECO:0000313" key="3">
    <source>
        <dbReference type="Proteomes" id="UP000608071"/>
    </source>
</evidence>
<feature type="transmembrane region" description="Helical" evidence="1">
    <location>
        <begin position="6"/>
        <end position="26"/>
    </location>
</feature>
<dbReference type="PROSITE" id="PS51257">
    <property type="entry name" value="PROKAR_LIPOPROTEIN"/>
    <property type="match status" value="1"/>
</dbReference>
<gene>
    <name evidence="2" type="ORF">H9647_25390</name>
</gene>
<dbReference type="EMBL" id="JACSQL010000038">
    <property type="protein sequence ID" value="MBD7971397.1"/>
    <property type="molecule type" value="Genomic_DNA"/>
</dbReference>
<comment type="caution">
    <text evidence="2">The sequence shown here is derived from an EMBL/GenBank/DDBJ whole genome shotgun (WGS) entry which is preliminary data.</text>
</comment>
<keyword evidence="1" id="KW-0812">Transmembrane</keyword>
<reference evidence="2 3" key="1">
    <citation type="submission" date="2020-08" db="EMBL/GenBank/DDBJ databases">
        <title>A Genomic Blueprint of the Chicken Gut Microbiome.</title>
        <authorList>
            <person name="Gilroy R."/>
            <person name="Ravi A."/>
            <person name="Getino M."/>
            <person name="Pursley I."/>
            <person name="Horton D.L."/>
            <person name="Alikhan N.-F."/>
            <person name="Baker D."/>
            <person name="Gharbi K."/>
            <person name="Hall N."/>
            <person name="Watson M."/>
            <person name="Adriaenssens E.M."/>
            <person name="Foster-Nyarko E."/>
            <person name="Jarju S."/>
            <person name="Secka A."/>
            <person name="Antonio M."/>
            <person name="Oren A."/>
            <person name="Chaudhuri R."/>
            <person name="La Ragione R.M."/>
            <person name="Hildebrand F."/>
            <person name="Pallen M.J."/>
        </authorList>
    </citation>
    <scope>NUCLEOTIDE SEQUENCE [LARGE SCALE GENOMIC DNA]</scope>
    <source>
        <strain evidence="2 3">Sa2BVA9</strain>
    </source>
</reference>
<name>A0ABR8T6N8_9BACL</name>
<organism evidence="2 3">
    <name type="scientific">Paenibacillus gallinarum</name>
    <dbReference type="NCBI Taxonomy" id="2762232"/>
    <lineage>
        <taxon>Bacteria</taxon>
        <taxon>Bacillati</taxon>
        <taxon>Bacillota</taxon>
        <taxon>Bacilli</taxon>
        <taxon>Bacillales</taxon>
        <taxon>Paenibacillaceae</taxon>
        <taxon>Paenibacillus</taxon>
    </lineage>
</organism>
<dbReference type="Proteomes" id="UP000608071">
    <property type="component" value="Unassembled WGS sequence"/>
</dbReference>